<dbReference type="SUPFAM" id="SSF48537">
    <property type="entry name" value="Phospholipase C/P1 nuclease"/>
    <property type="match status" value="1"/>
</dbReference>
<comment type="caution">
    <text evidence="7">The sequence shown here is derived from an EMBL/GenBank/DDBJ whole genome shotgun (WGS) entry which is preliminary data.</text>
</comment>
<proteinExistence type="predicted"/>
<dbReference type="EMBL" id="JACOIJ010000003">
    <property type="protein sequence ID" value="MBD1428420.1"/>
    <property type="molecule type" value="Genomic_DNA"/>
</dbReference>
<name>A0ABR7YAV7_9SPHI</name>
<dbReference type="InterPro" id="IPR008947">
    <property type="entry name" value="PLipase_C/P1_nuclease_dom_sf"/>
</dbReference>
<keyword evidence="1" id="KW-0540">Nuclease</keyword>
<evidence type="ECO:0000256" key="5">
    <source>
        <dbReference type="ARBA" id="ARBA00023157"/>
    </source>
</evidence>
<evidence type="ECO:0000256" key="2">
    <source>
        <dbReference type="ARBA" id="ARBA00022723"/>
    </source>
</evidence>
<dbReference type="InterPro" id="IPR003154">
    <property type="entry name" value="S1/P1nuclease"/>
</dbReference>
<evidence type="ECO:0000313" key="8">
    <source>
        <dbReference type="Proteomes" id="UP000651271"/>
    </source>
</evidence>
<dbReference type="CDD" id="cd11010">
    <property type="entry name" value="S1-P1_nuclease"/>
    <property type="match status" value="1"/>
</dbReference>
<dbReference type="Pfam" id="PF02265">
    <property type="entry name" value="S1-P1_nuclease"/>
    <property type="match status" value="1"/>
</dbReference>
<evidence type="ECO:0000256" key="4">
    <source>
        <dbReference type="ARBA" id="ARBA00022801"/>
    </source>
</evidence>
<keyword evidence="8" id="KW-1185">Reference proteome</keyword>
<keyword evidence="3" id="KW-0255">Endonuclease</keyword>
<dbReference type="Gene3D" id="1.10.575.10">
    <property type="entry name" value="P1 Nuclease"/>
    <property type="match status" value="1"/>
</dbReference>
<keyword evidence="5" id="KW-1015">Disulfide bond</keyword>
<sequence>MKNKINAVLLVAASLIFGQIEKASAWGMTGHRVISEIAEKHLTKKAKKNIQKIIGNQKIAYWSNWGDFIKSDPDPALNTTGSWHFVNTPGNLTFEQFNQELQNSPENNLYKSYLRVKAEAKNARELPLKQQQHNFYYIIHLFADAHQPMHVGRAEDLGGNKIEVMFFGRKTNIHRVWDSDLVDNEKYSFTEYASVLDVYAKDYYKKYDVSFEQALFETHELSNKIYADVENNANLSYKYIYDFKYPMEEALLKAGIRLAKELNEIYG</sequence>
<reference evidence="7 8" key="1">
    <citation type="submission" date="2020-08" db="EMBL/GenBank/DDBJ databases">
        <title>Sphingobacterium sp. DN04309 isolated from aquaculture water.</title>
        <authorList>
            <person name="Zhang M."/>
        </authorList>
    </citation>
    <scope>NUCLEOTIDE SEQUENCE [LARGE SCALE GENOMIC DNA]</scope>
    <source>
        <strain evidence="7 8">DN04309</strain>
    </source>
</reference>
<evidence type="ECO:0000313" key="7">
    <source>
        <dbReference type="EMBL" id="MBD1428420.1"/>
    </source>
</evidence>
<gene>
    <name evidence="7" type="ORF">H8B04_02365</name>
</gene>
<organism evidence="7 8">
    <name type="scientific">Sphingobacterium litopenaei</name>
    <dbReference type="NCBI Taxonomy" id="2763500"/>
    <lineage>
        <taxon>Bacteria</taxon>
        <taxon>Pseudomonadati</taxon>
        <taxon>Bacteroidota</taxon>
        <taxon>Sphingobacteriia</taxon>
        <taxon>Sphingobacteriales</taxon>
        <taxon>Sphingobacteriaceae</taxon>
        <taxon>Sphingobacterium</taxon>
    </lineage>
</organism>
<dbReference type="PANTHER" id="PTHR33146:SF26">
    <property type="entry name" value="ENDONUCLEASE 4"/>
    <property type="match status" value="1"/>
</dbReference>
<dbReference type="RefSeq" id="WP_165289625.1">
    <property type="nucleotide sequence ID" value="NZ_JACOIJ010000003.1"/>
</dbReference>
<evidence type="ECO:0000256" key="1">
    <source>
        <dbReference type="ARBA" id="ARBA00022722"/>
    </source>
</evidence>
<keyword evidence="2" id="KW-0479">Metal-binding</keyword>
<evidence type="ECO:0000256" key="6">
    <source>
        <dbReference type="ARBA" id="ARBA00023180"/>
    </source>
</evidence>
<dbReference type="Proteomes" id="UP000651271">
    <property type="component" value="Unassembled WGS sequence"/>
</dbReference>
<accession>A0ABR7YAV7</accession>
<evidence type="ECO:0000256" key="3">
    <source>
        <dbReference type="ARBA" id="ARBA00022759"/>
    </source>
</evidence>
<keyword evidence="6" id="KW-0325">Glycoprotein</keyword>
<protein>
    <submittedName>
        <fullName evidence="7">S1/P1 nuclease</fullName>
    </submittedName>
</protein>
<keyword evidence="4" id="KW-0378">Hydrolase</keyword>
<dbReference type="PANTHER" id="PTHR33146">
    <property type="entry name" value="ENDONUCLEASE 4"/>
    <property type="match status" value="1"/>
</dbReference>